<dbReference type="SUPFAM" id="SSF52374">
    <property type="entry name" value="Nucleotidylyl transferase"/>
    <property type="match status" value="1"/>
</dbReference>
<feature type="binding site" evidence="8">
    <location>
        <position position="61"/>
    </location>
    <ligand>
        <name>(R)-pantoate</name>
        <dbReference type="ChEBI" id="CHEBI:15980"/>
    </ligand>
</feature>
<comment type="miscellaneous">
    <text evidence="8">The reaction proceeds by a bi uni uni bi ping pong mechanism.</text>
</comment>
<dbReference type="InterPro" id="IPR042176">
    <property type="entry name" value="Pantoate_ligase_C"/>
</dbReference>
<dbReference type="NCBIfam" id="TIGR00018">
    <property type="entry name" value="panC"/>
    <property type="match status" value="1"/>
</dbReference>
<gene>
    <name evidence="8" type="primary">panC</name>
    <name evidence="9" type="ORF">AKK44_01755</name>
</gene>
<evidence type="ECO:0000256" key="5">
    <source>
        <dbReference type="ARBA" id="ARBA00022741"/>
    </source>
</evidence>
<keyword evidence="10" id="KW-1185">Reference proteome</keyword>
<dbReference type="PANTHER" id="PTHR21299">
    <property type="entry name" value="CYTIDYLATE KINASE/PANTOATE-BETA-ALANINE LIGASE"/>
    <property type="match status" value="1"/>
</dbReference>
<dbReference type="Proteomes" id="UP000049578">
    <property type="component" value="Unassembled WGS sequence"/>
</dbReference>
<organism evidence="9 10">
    <name type="scientific">Streptococcus phocae</name>
    <dbReference type="NCBI Taxonomy" id="119224"/>
    <lineage>
        <taxon>Bacteria</taxon>
        <taxon>Bacillati</taxon>
        <taxon>Bacillota</taxon>
        <taxon>Bacilli</taxon>
        <taxon>Lactobacillales</taxon>
        <taxon>Streptococcaceae</taxon>
        <taxon>Streptococcus</taxon>
    </lineage>
</organism>
<reference evidence="9 10" key="1">
    <citation type="submission" date="2015-08" db="EMBL/GenBank/DDBJ databases">
        <title>Genome sequence of Streptococcus phocae subsp. phocae ATCC 51973T isolated from liver specimen obtained from seal.</title>
        <authorList>
            <person name="Avendano-Herrera R."/>
        </authorList>
    </citation>
    <scope>NUCLEOTIDE SEQUENCE [LARGE SCALE GENOMIC DNA]</scope>
    <source>
        <strain evidence="9 10">ATCC 51973</strain>
    </source>
</reference>
<evidence type="ECO:0000256" key="3">
    <source>
        <dbReference type="ARBA" id="ARBA00022598"/>
    </source>
</evidence>
<feature type="binding site" evidence="8">
    <location>
        <begin position="183"/>
        <end position="186"/>
    </location>
    <ligand>
        <name>ATP</name>
        <dbReference type="ChEBI" id="CHEBI:30616"/>
    </ligand>
</feature>
<dbReference type="CDD" id="cd00560">
    <property type="entry name" value="PanC"/>
    <property type="match status" value="1"/>
</dbReference>
<dbReference type="PATRIC" id="fig|119224.3.peg.1524"/>
<comment type="subcellular location">
    <subcellularLocation>
        <location evidence="8">Cytoplasm</location>
    </subcellularLocation>
</comment>
<dbReference type="GO" id="GO:0015940">
    <property type="term" value="P:pantothenate biosynthetic process"/>
    <property type="evidence" value="ECO:0007669"/>
    <property type="project" value="UniProtKB-UniRule"/>
</dbReference>
<dbReference type="NCBIfam" id="TIGR00125">
    <property type="entry name" value="cyt_tran_rel"/>
    <property type="match status" value="1"/>
</dbReference>
<dbReference type="FunFam" id="3.40.50.620:FF:000013">
    <property type="entry name" value="Pantothenate synthetase"/>
    <property type="match status" value="1"/>
</dbReference>
<comment type="subunit">
    <text evidence="8">Homodimer.</text>
</comment>
<proteinExistence type="inferred from homology"/>
<sequence>MEILRTLKDVRQYINPIAKSTKQLALVPTMGYLHEGHFSLIRKARSENDQVVVSIFVNPIQFGPNEDLDKYPKDHERDLDYCDKLGVDAVFMPDASEMYHNLQTTVSIDALSHQLCGQQRPTHFAGVCTVVAKLFNLIKPDRAYFGQKDAQQLAILKKMVVDLNFDVEIIGCPIVREADGLAMSSRNSYLSETERQRATCLYKAITQAQQLMAPGISSQAIIDQMTAIISETPGTIIDYIQIVDANTLEPVSSVQGDVLVALAVKLGKTRLIDNFTYQMKG</sequence>
<dbReference type="InterPro" id="IPR003721">
    <property type="entry name" value="Pantoate_ligase"/>
</dbReference>
<comment type="function">
    <text evidence="8">Catalyzes the condensation of pantoate with beta-alanine in an ATP-dependent reaction via a pantoyl-adenylate intermediate.</text>
</comment>
<evidence type="ECO:0000256" key="1">
    <source>
        <dbReference type="ARBA" id="ARBA00004990"/>
    </source>
</evidence>
<dbReference type="GO" id="GO:0005829">
    <property type="term" value="C:cytosol"/>
    <property type="evidence" value="ECO:0007669"/>
    <property type="project" value="TreeGrafter"/>
</dbReference>
<dbReference type="RefSeq" id="WP_054278245.1">
    <property type="nucleotide sequence ID" value="NZ_LHQM01000006.1"/>
</dbReference>
<feature type="binding site" evidence="8">
    <location>
        <position position="152"/>
    </location>
    <ligand>
        <name>(R)-pantoate</name>
        <dbReference type="ChEBI" id="CHEBI:15980"/>
    </ligand>
</feature>
<dbReference type="PANTHER" id="PTHR21299:SF1">
    <property type="entry name" value="PANTOATE--BETA-ALANINE LIGASE"/>
    <property type="match status" value="1"/>
</dbReference>
<name>A0A0P6S705_9STRE</name>
<dbReference type="AlphaFoldDB" id="A0A0P6S705"/>
<evidence type="ECO:0000256" key="2">
    <source>
        <dbReference type="ARBA" id="ARBA00009256"/>
    </source>
</evidence>
<dbReference type="UniPathway" id="UPA00028">
    <property type="reaction ID" value="UER00005"/>
</dbReference>
<evidence type="ECO:0000256" key="7">
    <source>
        <dbReference type="ARBA" id="ARBA00048258"/>
    </source>
</evidence>
<evidence type="ECO:0000256" key="6">
    <source>
        <dbReference type="ARBA" id="ARBA00022840"/>
    </source>
</evidence>
<keyword evidence="3 8" id="KW-0436">Ligase</keyword>
<comment type="pathway">
    <text evidence="1 8">Cofactor biosynthesis; (R)-pantothenate biosynthesis; (R)-pantothenate from (R)-pantoate and beta-alanine: step 1/1.</text>
</comment>
<protein>
    <recommendedName>
        <fullName evidence="8">Pantothenate synthetase</fullName>
        <shortName evidence="8">PS</shortName>
        <ecNumber evidence="8">6.3.2.1</ecNumber>
    </recommendedName>
    <alternativeName>
        <fullName evidence="8">Pantoate--beta-alanine ligase</fullName>
    </alternativeName>
    <alternativeName>
        <fullName evidence="8">Pantoate-activating enzyme</fullName>
    </alternativeName>
</protein>
<comment type="caution">
    <text evidence="9">The sequence shown here is derived from an EMBL/GenBank/DDBJ whole genome shotgun (WGS) entry which is preliminary data.</text>
</comment>
<evidence type="ECO:0000313" key="10">
    <source>
        <dbReference type="Proteomes" id="UP000049578"/>
    </source>
</evidence>
<keyword evidence="4 8" id="KW-0566">Pantothenate biosynthesis</keyword>
<feature type="binding site" evidence="8">
    <location>
        <position position="61"/>
    </location>
    <ligand>
        <name>beta-alanine</name>
        <dbReference type="ChEBI" id="CHEBI:57966"/>
    </ligand>
</feature>
<evidence type="ECO:0000256" key="8">
    <source>
        <dbReference type="HAMAP-Rule" id="MF_00158"/>
    </source>
</evidence>
<comment type="similarity">
    <text evidence="2 8">Belongs to the pantothenate synthetase family.</text>
</comment>
<dbReference type="Gene3D" id="3.40.50.620">
    <property type="entry name" value="HUPs"/>
    <property type="match status" value="1"/>
</dbReference>
<keyword evidence="6 8" id="KW-0067">ATP-binding</keyword>
<feature type="binding site" evidence="8">
    <location>
        <begin position="30"/>
        <end position="37"/>
    </location>
    <ligand>
        <name>ATP</name>
        <dbReference type="ChEBI" id="CHEBI:30616"/>
    </ligand>
</feature>
<feature type="active site" description="Proton donor" evidence="8">
    <location>
        <position position="37"/>
    </location>
</feature>
<keyword evidence="5 8" id="KW-0547">Nucleotide-binding</keyword>
<feature type="binding site" evidence="8">
    <location>
        <begin position="146"/>
        <end position="149"/>
    </location>
    <ligand>
        <name>ATP</name>
        <dbReference type="ChEBI" id="CHEBI:30616"/>
    </ligand>
</feature>
<feature type="binding site" evidence="8">
    <location>
        <position position="175"/>
    </location>
    <ligand>
        <name>ATP</name>
        <dbReference type="ChEBI" id="CHEBI:30616"/>
    </ligand>
</feature>
<dbReference type="HAMAP" id="MF_00158">
    <property type="entry name" value="PanC"/>
    <property type="match status" value="1"/>
</dbReference>
<comment type="catalytic activity">
    <reaction evidence="7 8">
        <text>(R)-pantoate + beta-alanine + ATP = (R)-pantothenate + AMP + diphosphate + H(+)</text>
        <dbReference type="Rhea" id="RHEA:10912"/>
        <dbReference type="ChEBI" id="CHEBI:15378"/>
        <dbReference type="ChEBI" id="CHEBI:15980"/>
        <dbReference type="ChEBI" id="CHEBI:29032"/>
        <dbReference type="ChEBI" id="CHEBI:30616"/>
        <dbReference type="ChEBI" id="CHEBI:33019"/>
        <dbReference type="ChEBI" id="CHEBI:57966"/>
        <dbReference type="ChEBI" id="CHEBI:456215"/>
        <dbReference type="EC" id="6.3.2.1"/>
    </reaction>
</comment>
<evidence type="ECO:0000313" key="9">
    <source>
        <dbReference type="EMBL" id="KPJ23000.1"/>
    </source>
</evidence>
<keyword evidence="8" id="KW-0963">Cytoplasm</keyword>
<dbReference type="EMBL" id="LHQM01000006">
    <property type="protein sequence ID" value="KPJ23000.1"/>
    <property type="molecule type" value="Genomic_DNA"/>
</dbReference>
<dbReference type="Gene3D" id="3.30.1300.10">
    <property type="entry name" value="Pantoate-beta-alanine ligase, C-terminal domain"/>
    <property type="match status" value="1"/>
</dbReference>
<dbReference type="FunFam" id="3.30.1300.10:FF:000001">
    <property type="entry name" value="Pantothenate synthetase"/>
    <property type="match status" value="1"/>
</dbReference>
<dbReference type="STRING" id="119224.AKK44_01755"/>
<evidence type="ECO:0000256" key="4">
    <source>
        <dbReference type="ARBA" id="ARBA00022655"/>
    </source>
</evidence>
<dbReference type="GO" id="GO:0004592">
    <property type="term" value="F:pantoate-beta-alanine ligase activity"/>
    <property type="evidence" value="ECO:0007669"/>
    <property type="project" value="UniProtKB-UniRule"/>
</dbReference>
<dbReference type="InterPro" id="IPR004821">
    <property type="entry name" value="Cyt_trans-like"/>
</dbReference>
<dbReference type="GO" id="GO:0005524">
    <property type="term" value="F:ATP binding"/>
    <property type="evidence" value="ECO:0007669"/>
    <property type="project" value="UniProtKB-KW"/>
</dbReference>
<accession>A0A0P6S705</accession>
<dbReference type="Pfam" id="PF02569">
    <property type="entry name" value="Pantoate_ligase"/>
    <property type="match status" value="1"/>
</dbReference>
<dbReference type="InterPro" id="IPR014729">
    <property type="entry name" value="Rossmann-like_a/b/a_fold"/>
</dbReference>
<dbReference type="EC" id="6.3.2.1" evidence="8"/>